<dbReference type="Gene3D" id="2.30.30.60">
    <property type="match status" value="1"/>
</dbReference>
<dbReference type="InterPro" id="IPR052702">
    <property type="entry name" value="MscS-like_channel"/>
</dbReference>
<dbReference type="InterPro" id="IPR010920">
    <property type="entry name" value="LSM_dom_sf"/>
</dbReference>
<feature type="region of interest" description="Disordered" evidence="8">
    <location>
        <begin position="760"/>
        <end position="779"/>
    </location>
</feature>
<evidence type="ECO:0000256" key="7">
    <source>
        <dbReference type="SAM" id="Coils"/>
    </source>
</evidence>
<feature type="domain" description="Mechanosensitive ion channel MscS" evidence="10">
    <location>
        <begin position="922"/>
        <end position="987"/>
    </location>
</feature>
<dbReference type="GO" id="GO:0005886">
    <property type="term" value="C:plasma membrane"/>
    <property type="evidence" value="ECO:0007669"/>
    <property type="project" value="UniProtKB-SubCell"/>
</dbReference>
<dbReference type="AlphaFoldDB" id="A0A934VF87"/>
<keyword evidence="15" id="KW-1185">Reference proteome</keyword>
<feature type="domain" description="Mechanosensitive ion channel MscS C-terminal" evidence="13">
    <location>
        <begin position="995"/>
        <end position="1078"/>
    </location>
</feature>
<feature type="transmembrane region" description="Helical" evidence="9">
    <location>
        <begin position="833"/>
        <end position="852"/>
    </location>
</feature>
<proteinExistence type="inferred from homology"/>
<feature type="transmembrane region" description="Helical" evidence="9">
    <location>
        <begin position="873"/>
        <end position="898"/>
    </location>
</feature>
<keyword evidence="7" id="KW-0175">Coiled coil</keyword>
<dbReference type="Pfam" id="PF12795">
    <property type="entry name" value="MscS_porin"/>
    <property type="match status" value="1"/>
</dbReference>
<dbReference type="InterPro" id="IPR006685">
    <property type="entry name" value="MscS_channel_2nd"/>
</dbReference>
<feature type="coiled-coil region" evidence="7">
    <location>
        <begin position="252"/>
        <end position="326"/>
    </location>
</feature>
<feature type="domain" description="Mechanosensitive ion channel MscS porin" evidence="12">
    <location>
        <begin position="50"/>
        <end position="274"/>
    </location>
</feature>
<keyword evidence="6 9" id="KW-0472">Membrane</keyword>
<organism evidence="14 15">
    <name type="scientific">Haloferula rosea</name>
    <dbReference type="NCBI Taxonomy" id="490093"/>
    <lineage>
        <taxon>Bacteria</taxon>
        <taxon>Pseudomonadati</taxon>
        <taxon>Verrucomicrobiota</taxon>
        <taxon>Verrucomicrobiia</taxon>
        <taxon>Verrucomicrobiales</taxon>
        <taxon>Verrucomicrobiaceae</taxon>
        <taxon>Haloferula</taxon>
    </lineage>
</organism>
<dbReference type="Gene3D" id="1.10.287.1260">
    <property type="match status" value="1"/>
</dbReference>
<sequence>MSTTFQAGASRWLVTLVITVGWLTAAERQESALDPARELRSEVADLRVSLEASDLDDAGKESVKQVLDTASNRIDAAVQSKQQMEGLGKSSPRGAAELEGLKRELADLPTIESQELEIPEDIDSLRGRLEAERAAVAQASTELGDAQSMLTDLRELPVRVANRLPEAKAEFSQKKAKLALLGEPADESLAAMADRVLVEAEIEALESEIALLERQQVGIATREQVAAARLELVSRRLKLREAAVAVYEGELNRRLENEVARMRDEVRELVREAGDEGIKRLAADLNPLVEQLGSTTDRIENTRSRLDETQQRLDHLKKESERLRRQVELGGKDGAFSQVLLDRRRRLEDGRGLNFDLRTLDEELSDAQLEGYRLEDLSEDLDQLREEWADVPEAMRVLEIRGILLGRLQDNQSALLRDLARLSTDKRAYRDLTQEFSSFLSEQLFLSRSSPPIGTKFFQQLPGSIAWTFSSENWVQLARGLAAIPGRHPFVTSLLVLVVGALLGLRRRLRESIANSGKRIRRISTDRLVHTLRGLLDTLLLAAPLPLVLAFLAWGLSSQPRVDTWVRGFGSWLGWTAWALMWIFSLREMAREEGVGQRHFGWNAGSSERLRHSLGIIAVFYLPILLLTGLTVFESNPGYFDSLGRLSFIVAECVMAWAFWRMFHPSAGVFADIIRERPDRMLSKWRYLWIGLAAGLPIGLAVMAALGYGLTALILSELFHASMRWIGIGVVVYGVLLRWLMIRARRIGLQEAIARRNARRESLEEGEDPDETSTGETVAADDAQVEMDIKSVAQQMRRLLRSLIGVGVLLAMVYTGASMLPLEEVARSEVANFSWLGLIQAVLIGAVSLTVIRNLPGMVDLAGMRASGVAPGVRYAVATLCQYAVGALAILLASHALAVDWSKFGWIAAALSVGLGFGLQEIVANFVCGIIVLFERPIRVGDVVTVGEVTGTVSRIRMRATTITNWERQEFVVPNKDFITGSLINWTLSSPLNRVTLNVGVAYGTDTAEARRILTEIAEAHPTVLDDPAPLINFERFGDSTLDLSMRCYLPNMENRLRTQTELNEEIDRRFGEAGIEISFPQRDLHIRSMPNTEALDPLAGQS</sequence>
<dbReference type="SUPFAM" id="SSF50182">
    <property type="entry name" value="Sm-like ribonucleoproteins"/>
    <property type="match status" value="1"/>
</dbReference>
<evidence type="ECO:0000256" key="1">
    <source>
        <dbReference type="ARBA" id="ARBA00004651"/>
    </source>
</evidence>
<dbReference type="Pfam" id="PF00924">
    <property type="entry name" value="MS_channel_2nd"/>
    <property type="match status" value="1"/>
</dbReference>
<evidence type="ECO:0000256" key="8">
    <source>
        <dbReference type="SAM" id="MobiDB-lite"/>
    </source>
</evidence>
<evidence type="ECO:0000256" key="2">
    <source>
        <dbReference type="ARBA" id="ARBA00008017"/>
    </source>
</evidence>
<feature type="transmembrane region" description="Helical" evidence="9">
    <location>
        <begin position="685"/>
        <end position="710"/>
    </location>
</feature>
<dbReference type="SUPFAM" id="SSF82689">
    <property type="entry name" value="Mechanosensitive channel protein MscS (YggB), C-terminal domain"/>
    <property type="match status" value="1"/>
</dbReference>
<keyword evidence="3" id="KW-1003">Cell membrane</keyword>
<dbReference type="PANTHER" id="PTHR30347:SF1">
    <property type="entry name" value="MECHANOSENSITIVE CHANNEL MSCK"/>
    <property type="match status" value="1"/>
</dbReference>
<reference evidence="14" key="1">
    <citation type="submission" date="2021-01" db="EMBL/GenBank/DDBJ databases">
        <title>Modified the classification status of verrucomicrobia.</title>
        <authorList>
            <person name="Feng X."/>
        </authorList>
    </citation>
    <scope>NUCLEOTIDE SEQUENCE</scope>
    <source>
        <strain evidence="14">KCTC 22201</strain>
    </source>
</reference>
<feature type="compositionally biased region" description="Acidic residues" evidence="8">
    <location>
        <begin position="764"/>
        <end position="773"/>
    </location>
</feature>
<comment type="subcellular location">
    <subcellularLocation>
        <location evidence="1">Cell membrane</location>
        <topology evidence="1">Multi-pass membrane protein</topology>
    </subcellularLocation>
</comment>
<evidence type="ECO:0000256" key="3">
    <source>
        <dbReference type="ARBA" id="ARBA00022475"/>
    </source>
</evidence>
<feature type="transmembrane region" description="Helical" evidence="9">
    <location>
        <begin position="490"/>
        <end position="509"/>
    </location>
</feature>
<evidence type="ECO:0000256" key="4">
    <source>
        <dbReference type="ARBA" id="ARBA00022692"/>
    </source>
</evidence>
<evidence type="ECO:0000259" key="13">
    <source>
        <dbReference type="Pfam" id="PF21082"/>
    </source>
</evidence>
<keyword evidence="4 9" id="KW-0812">Transmembrane</keyword>
<dbReference type="Pfam" id="PF12794">
    <property type="entry name" value="MscS_TM"/>
    <property type="match status" value="1"/>
</dbReference>
<dbReference type="InterPro" id="IPR011066">
    <property type="entry name" value="MscS_channel_C_sf"/>
</dbReference>
<name>A0A934VF87_9BACT</name>
<dbReference type="Proteomes" id="UP000658278">
    <property type="component" value="Unassembled WGS sequence"/>
</dbReference>
<evidence type="ECO:0000256" key="9">
    <source>
        <dbReference type="SAM" id="Phobius"/>
    </source>
</evidence>
<dbReference type="InterPro" id="IPR049278">
    <property type="entry name" value="MS_channel_C"/>
</dbReference>
<keyword evidence="5 9" id="KW-1133">Transmembrane helix</keyword>
<feature type="transmembrane region" description="Helical" evidence="9">
    <location>
        <begin position="565"/>
        <end position="584"/>
    </location>
</feature>
<dbReference type="Pfam" id="PF21082">
    <property type="entry name" value="MS_channel_3rd"/>
    <property type="match status" value="1"/>
</dbReference>
<accession>A0A934VF87</accession>
<feature type="transmembrane region" description="Helical" evidence="9">
    <location>
        <begin position="904"/>
        <end position="934"/>
    </location>
</feature>
<dbReference type="PANTHER" id="PTHR30347">
    <property type="entry name" value="POTASSIUM CHANNEL RELATED"/>
    <property type="match status" value="1"/>
</dbReference>
<evidence type="ECO:0000259" key="12">
    <source>
        <dbReference type="Pfam" id="PF12795"/>
    </source>
</evidence>
<dbReference type="InterPro" id="IPR023408">
    <property type="entry name" value="MscS_beta-dom_sf"/>
</dbReference>
<dbReference type="InterPro" id="IPR024393">
    <property type="entry name" value="MscS_porin"/>
</dbReference>
<dbReference type="EMBL" id="JAENII010000011">
    <property type="protein sequence ID" value="MBK1828109.1"/>
    <property type="molecule type" value="Genomic_DNA"/>
</dbReference>
<protein>
    <submittedName>
        <fullName evidence="14">Mechanosensitive ion channel</fullName>
    </submittedName>
</protein>
<comment type="caution">
    <text evidence="14">The sequence shown here is derived from an EMBL/GenBank/DDBJ whole genome shotgun (WGS) entry which is preliminary data.</text>
</comment>
<feature type="domain" description="Mechanosensitive ion channel inner membrane" evidence="11">
    <location>
        <begin position="490"/>
        <end position="815"/>
    </location>
</feature>
<evidence type="ECO:0000313" key="14">
    <source>
        <dbReference type="EMBL" id="MBK1828109.1"/>
    </source>
</evidence>
<gene>
    <name evidence="14" type="ORF">JIN81_13840</name>
</gene>
<feature type="transmembrane region" description="Helical" evidence="9">
    <location>
        <begin position="799"/>
        <end position="821"/>
    </location>
</feature>
<dbReference type="Gene3D" id="3.30.70.100">
    <property type="match status" value="1"/>
</dbReference>
<dbReference type="InterPro" id="IPR025692">
    <property type="entry name" value="MscS_IM_dom1"/>
</dbReference>
<feature type="transmembrane region" description="Helical" evidence="9">
    <location>
        <begin position="530"/>
        <end position="553"/>
    </location>
</feature>
<feature type="transmembrane region" description="Helical" evidence="9">
    <location>
        <begin position="722"/>
        <end position="741"/>
    </location>
</feature>
<evidence type="ECO:0000259" key="11">
    <source>
        <dbReference type="Pfam" id="PF12794"/>
    </source>
</evidence>
<evidence type="ECO:0000256" key="5">
    <source>
        <dbReference type="ARBA" id="ARBA00022989"/>
    </source>
</evidence>
<feature type="transmembrane region" description="Helical" evidence="9">
    <location>
        <begin position="614"/>
        <end position="633"/>
    </location>
</feature>
<comment type="similarity">
    <text evidence="2">Belongs to the MscS (TC 1.A.23) family.</text>
</comment>
<dbReference type="GO" id="GO:0008381">
    <property type="term" value="F:mechanosensitive monoatomic ion channel activity"/>
    <property type="evidence" value="ECO:0007669"/>
    <property type="project" value="UniProtKB-ARBA"/>
</dbReference>
<evidence type="ECO:0000313" key="15">
    <source>
        <dbReference type="Proteomes" id="UP000658278"/>
    </source>
</evidence>
<evidence type="ECO:0000259" key="10">
    <source>
        <dbReference type="Pfam" id="PF00924"/>
    </source>
</evidence>
<feature type="transmembrane region" description="Helical" evidence="9">
    <location>
        <begin position="645"/>
        <end position="664"/>
    </location>
</feature>
<evidence type="ECO:0000256" key="6">
    <source>
        <dbReference type="ARBA" id="ARBA00023136"/>
    </source>
</evidence>
<dbReference type="RefSeq" id="WP_200280836.1">
    <property type="nucleotide sequence ID" value="NZ_JAENII010000011.1"/>
</dbReference>